<proteinExistence type="predicted"/>
<organism evidence="1 2">
    <name type="scientific">Puccinia striiformis f. sp. tritici</name>
    <dbReference type="NCBI Taxonomy" id="168172"/>
    <lineage>
        <taxon>Eukaryota</taxon>
        <taxon>Fungi</taxon>
        <taxon>Dikarya</taxon>
        <taxon>Basidiomycota</taxon>
        <taxon>Pucciniomycotina</taxon>
        <taxon>Pucciniomycetes</taxon>
        <taxon>Pucciniales</taxon>
        <taxon>Pucciniaceae</taxon>
        <taxon>Puccinia</taxon>
    </lineage>
</organism>
<protein>
    <submittedName>
        <fullName evidence="1">Uncharacterized protein</fullName>
    </submittedName>
</protein>
<keyword evidence="2" id="KW-1185">Reference proteome</keyword>
<evidence type="ECO:0000313" key="1">
    <source>
        <dbReference type="EMBL" id="KAI7940415.1"/>
    </source>
</evidence>
<evidence type="ECO:0000313" key="2">
    <source>
        <dbReference type="Proteomes" id="UP001060170"/>
    </source>
</evidence>
<name>A0ACC0DXB9_9BASI</name>
<reference evidence="2" key="1">
    <citation type="journal article" date="2018" name="BMC Genomics">
        <title>Genomic insights into host adaptation between the wheat stripe rust pathogen (Puccinia striiformis f. sp. tritici) and the barley stripe rust pathogen (Puccinia striiformis f. sp. hordei).</title>
        <authorList>
            <person name="Xia C."/>
            <person name="Wang M."/>
            <person name="Yin C."/>
            <person name="Cornejo O.E."/>
            <person name="Hulbert S.H."/>
            <person name="Chen X."/>
        </authorList>
    </citation>
    <scope>NUCLEOTIDE SEQUENCE [LARGE SCALE GENOMIC DNA]</scope>
    <source>
        <strain evidence="2">93-210</strain>
    </source>
</reference>
<comment type="caution">
    <text evidence="1">The sequence shown here is derived from an EMBL/GenBank/DDBJ whole genome shotgun (WGS) entry which is preliminary data.</text>
</comment>
<accession>A0ACC0DXB9</accession>
<dbReference type="Proteomes" id="UP001060170">
    <property type="component" value="Chromosome 14"/>
</dbReference>
<sequence>MPHTSGFHVTTTHKSAQVTKIQAPSHQPPTSWPTCYCLLKTGNLQSSSNSSLLVVLKVINLSSELLNSTPQTTTISPILTLDWLTNPNCSQRKGQASPTRQFFEETGGRHQYFIAPGPAPIIPVKVNQETGVHPQTVLANPEPANKVTATVAGSSPDNGSLITLNYFLYVSTYNHLSTRISKAKNKSVSKKIVLPKNVMPLMQINLHNRTWGKLGAKIIRVIGNSRRHLNVYIARLMNECQIKFHFYIPNSHTFTFKRNYYVMSDAEYQAFPEELVQKPNSATPANLSTSLPGHPAATPSNSVSLPGALAHVPPATPLNANIHPALVANDHLWIMNSLPSTIKGLAALSESDFLAQESLQLVVRHPSPVYKSLIEYLDDASFNPITYGIGEPSPSHQVAHSPHCSTSFKGKGKSRAFH</sequence>
<reference evidence="2" key="2">
    <citation type="journal article" date="2018" name="Mol. Plant Microbe Interact.">
        <title>Genome sequence resources for the wheat stripe rust pathogen (Puccinia striiformis f. sp. tritici) and the barley stripe rust pathogen (Puccinia striiformis f. sp. hordei).</title>
        <authorList>
            <person name="Xia C."/>
            <person name="Wang M."/>
            <person name="Yin C."/>
            <person name="Cornejo O.E."/>
            <person name="Hulbert S.H."/>
            <person name="Chen X."/>
        </authorList>
    </citation>
    <scope>NUCLEOTIDE SEQUENCE [LARGE SCALE GENOMIC DNA]</scope>
    <source>
        <strain evidence="2">93-210</strain>
    </source>
</reference>
<gene>
    <name evidence="1" type="ORF">MJO28_014067</name>
</gene>
<reference evidence="1 2" key="3">
    <citation type="journal article" date="2022" name="Microbiol. Spectr.">
        <title>Folding features and dynamics of 3D genome architecture in plant fungal pathogens.</title>
        <authorList>
            <person name="Xia C."/>
        </authorList>
    </citation>
    <scope>NUCLEOTIDE SEQUENCE [LARGE SCALE GENOMIC DNA]</scope>
    <source>
        <strain evidence="1 2">93-210</strain>
    </source>
</reference>
<dbReference type="EMBL" id="CM045878">
    <property type="protein sequence ID" value="KAI7940415.1"/>
    <property type="molecule type" value="Genomic_DNA"/>
</dbReference>